<keyword evidence="2" id="KW-1185">Reference proteome</keyword>
<protein>
    <recommendedName>
        <fullName evidence="3">DUF2939 domain-containing protein</fullName>
    </recommendedName>
</protein>
<reference evidence="1 2" key="1">
    <citation type="submission" date="2016-10" db="EMBL/GenBank/DDBJ databases">
        <authorList>
            <person name="de Groot N.N."/>
        </authorList>
    </citation>
    <scope>NUCLEOTIDE SEQUENCE [LARGE SCALE GENOMIC DNA]</scope>
    <source>
        <strain evidence="1">MBHS1</strain>
    </source>
</reference>
<proteinExistence type="predicted"/>
<dbReference type="InterPro" id="IPR021330">
    <property type="entry name" value="DUF2939"/>
</dbReference>
<dbReference type="Pfam" id="PF11159">
    <property type="entry name" value="DUF2939"/>
    <property type="match status" value="1"/>
</dbReference>
<dbReference type="AlphaFoldDB" id="A0A1H6FDF5"/>
<sequence>MVWPFSSIYRIGDALAANDVQTLNKLVDINSIRVRYKAMVDKQAVALKNMAAPQSEMGTFTRFLGNSVQGLNNMAVDRVVTIDWVREQLRPPSNDENYYPSLLLNTSFGFYESPVKFLVRMGELGESPVHYYMQLQDWEWRVTAIYP</sequence>
<dbReference type="OrthoDB" id="5767677at2"/>
<evidence type="ECO:0000313" key="2">
    <source>
        <dbReference type="Proteomes" id="UP000236724"/>
    </source>
</evidence>
<dbReference type="Proteomes" id="UP000236724">
    <property type="component" value="Unassembled WGS sequence"/>
</dbReference>
<evidence type="ECO:0008006" key="3">
    <source>
        <dbReference type="Google" id="ProtNLM"/>
    </source>
</evidence>
<accession>A0A1H6FDF5</accession>
<dbReference type="EMBL" id="FMSV02000538">
    <property type="protein sequence ID" value="SEH07683.1"/>
    <property type="molecule type" value="Genomic_DNA"/>
</dbReference>
<gene>
    <name evidence="1" type="ORF">MBHS_03568</name>
</gene>
<organism evidence="1 2">
    <name type="scientific">Candidatus Venteria ishoeyi</name>
    <dbReference type="NCBI Taxonomy" id="1899563"/>
    <lineage>
        <taxon>Bacteria</taxon>
        <taxon>Pseudomonadati</taxon>
        <taxon>Pseudomonadota</taxon>
        <taxon>Gammaproteobacteria</taxon>
        <taxon>Thiotrichales</taxon>
        <taxon>Thiotrichaceae</taxon>
        <taxon>Venteria</taxon>
    </lineage>
</organism>
<evidence type="ECO:0000313" key="1">
    <source>
        <dbReference type="EMBL" id="SEH07683.1"/>
    </source>
</evidence>
<name>A0A1H6FDF5_9GAMM</name>